<dbReference type="Proteomes" id="UP001329430">
    <property type="component" value="Chromosome 2"/>
</dbReference>
<evidence type="ECO:0000256" key="1">
    <source>
        <dbReference type="ARBA" id="ARBA00011764"/>
    </source>
</evidence>
<comment type="caution">
    <text evidence="7">The sequence shown here is derived from an EMBL/GenBank/DDBJ whole genome shotgun (WGS) entry which is preliminary data.</text>
</comment>
<evidence type="ECO:0000256" key="4">
    <source>
        <dbReference type="ARBA" id="ARBA00023163"/>
    </source>
</evidence>
<keyword evidence="3" id="KW-0805">Transcription regulation</keyword>
<dbReference type="EMBL" id="JAVRBK010000002">
    <property type="protein sequence ID" value="KAK5648050.1"/>
    <property type="molecule type" value="Genomic_DNA"/>
</dbReference>
<dbReference type="InterPro" id="IPR028002">
    <property type="entry name" value="Myb_DNA-bind_5"/>
</dbReference>
<dbReference type="GO" id="GO:0005634">
    <property type="term" value="C:nucleus"/>
    <property type="evidence" value="ECO:0007669"/>
    <property type="project" value="TreeGrafter"/>
</dbReference>
<name>A0AAN7ZIA1_9COLE</name>
<dbReference type="PANTHER" id="PTHR23098">
    <property type="entry name" value="AGAP001331-PA-RELATED"/>
    <property type="match status" value="1"/>
</dbReference>
<evidence type="ECO:0000256" key="2">
    <source>
        <dbReference type="ARBA" id="ARBA00016807"/>
    </source>
</evidence>
<keyword evidence="4" id="KW-0804">Transcription</keyword>
<evidence type="ECO:0000256" key="3">
    <source>
        <dbReference type="ARBA" id="ARBA00023015"/>
    </source>
</evidence>
<evidence type="ECO:0000313" key="8">
    <source>
        <dbReference type="Proteomes" id="UP001329430"/>
    </source>
</evidence>
<keyword evidence="8" id="KW-1185">Reference proteome</keyword>
<dbReference type="AlphaFoldDB" id="A0AAN7ZIA1"/>
<proteinExistence type="predicted"/>
<sequence>MDNQNKRAHNFSACEEKKLIDLVKQNKSILENKLSNTDLNKKNTSGKTFRSSQTLKKKYENIKKRTKQKFADEKCYVKGTGGGPPREIQIDEIDLDVREILGTRIDGLPSKFDDDVMEKEELIYQISPSKPLTFYSEHLSIRRSVPIKHWVQMHPRNTNTKLVRLMGTIERFQQSNEQYRKLYTIECRVARYLITINRRLRIKI</sequence>
<dbReference type="PANTHER" id="PTHR23098:SF16">
    <property type="entry name" value="REGULATORY PROTEIN ZESTE"/>
    <property type="match status" value="1"/>
</dbReference>
<feature type="domain" description="Myb/SANT-like DNA-binding" evidence="6">
    <location>
        <begin position="7"/>
        <end position="71"/>
    </location>
</feature>
<comment type="subunit">
    <text evidence="1">Self-associates forming complexes of several hundred monomers.</text>
</comment>
<evidence type="ECO:0000256" key="5">
    <source>
        <dbReference type="ARBA" id="ARBA00025466"/>
    </source>
</evidence>
<organism evidence="7 8">
    <name type="scientific">Pyrocoelia pectoralis</name>
    <dbReference type="NCBI Taxonomy" id="417401"/>
    <lineage>
        <taxon>Eukaryota</taxon>
        <taxon>Metazoa</taxon>
        <taxon>Ecdysozoa</taxon>
        <taxon>Arthropoda</taxon>
        <taxon>Hexapoda</taxon>
        <taxon>Insecta</taxon>
        <taxon>Pterygota</taxon>
        <taxon>Neoptera</taxon>
        <taxon>Endopterygota</taxon>
        <taxon>Coleoptera</taxon>
        <taxon>Polyphaga</taxon>
        <taxon>Elateriformia</taxon>
        <taxon>Elateroidea</taxon>
        <taxon>Lampyridae</taxon>
        <taxon>Lampyrinae</taxon>
        <taxon>Pyrocoelia</taxon>
    </lineage>
</organism>
<evidence type="ECO:0000259" key="6">
    <source>
        <dbReference type="Pfam" id="PF13873"/>
    </source>
</evidence>
<reference evidence="7 8" key="1">
    <citation type="journal article" date="2024" name="Insects">
        <title>An Improved Chromosome-Level Genome Assembly of the Firefly Pyrocoelia pectoralis.</title>
        <authorList>
            <person name="Fu X."/>
            <person name="Meyer-Rochow V.B."/>
            <person name="Ballantyne L."/>
            <person name="Zhu X."/>
        </authorList>
    </citation>
    <scope>NUCLEOTIDE SEQUENCE [LARGE SCALE GENOMIC DNA]</scope>
    <source>
        <strain evidence="7">XCY_ONT2</strain>
    </source>
</reference>
<protein>
    <recommendedName>
        <fullName evidence="2">Regulatory protein zeste</fullName>
    </recommendedName>
</protein>
<gene>
    <name evidence="7" type="ORF">RI129_002942</name>
</gene>
<accession>A0AAN7ZIA1</accession>
<evidence type="ECO:0000313" key="7">
    <source>
        <dbReference type="EMBL" id="KAK5648050.1"/>
    </source>
</evidence>
<comment type="function">
    <text evidence="5">Involved in transvection phenomena (= synapsis-dependent gene expression), where the synaptic pairing of chromosomes carrying genes with which zeste interacts influences the expression of these genes. Zeste binds to DNA and stimulates transcription from a nearby promoter.</text>
</comment>
<dbReference type="Pfam" id="PF13873">
    <property type="entry name" value="Myb_DNA-bind_5"/>
    <property type="match status" value="1"/>
</dbReference>